<reference evidence="3" key="1">
    <citation type="submission" date="2016-10" db="EMBL/GenBank/DDBJ databases">
        <authorList>
            <person name="Varghese N."/>
            <person name="Submissions S."/>
        </authorList>
    </citation>
    <scope>NUCLEOTIDE SEQUENCE [LARGE SCALE GENOMIC DNA]</scope>
    <source>
        <strain evidence="3">CGMCC 4.7047</strain>
    </source>
</reference>
<evidence type="ECO:0000313" key="3">
    <source>
        <dbReference type="Proteomes" id="UP000198873"/>
    </source>
</evidence>
<dbReference type="InterPro" id="IPR013766">
    <property type="entry name" value="Thioredoxin_domain"/>
</dbReference>
<accession>A0A1I6UPW2</accession>
<dbReference type="InterPro" id="IPR036249">
    <property type="entry name" value="Thioredoxin-like_sf"/>
</dbReference>
<dbReference type="EMBL" id="FPAB01000006">
    <property type="protein sequence ID" value="SFT03470.1"/>
    <property type="molecule type" value="Genomic_DNA"/>
</dbReference>
<dbReference type="SUPFAM" id="SSF52833">
    <property type="entry name" value="Thioredoxin-like"/>
    <property type="match status" value="1"/>
</dbReference>
<dbReference type="RefSeq" id="WP_093843679.1">
    <property type="nucleotide sequence ID" value="NZ_CP054938.1"/>
</dbReference>
<gene>
    <name evidence="2" type="ORF">SAMN05444716_10669</name>
</gene>
<sequence>MIALVLSVLALGVTALNLLLCYGIIRRLRAEPAPGPGVLPSTGHTVTGLRVGVPIALPAGSPTLVGFFSPGCDACEDLLPAFTRAAEAHPGGTGKVTAVVVEVDQDVDGRSYADALSPVAEVLRVPPASPWVTAFGVTGFPQVHALTEDGALRWSALGPADLERRLAG</sequence>
<dbReference type="Gene3D" id="3.40.30.10">
    <property type="entry name" value="Glutaredoxin"/>
    <property type="match status" value="1"/>
</dbReference>
<feature type="domain" description="Thioredoxin" evidence="1">
    <location>
        <begin position="27"/>
        <end position="168"/>
    </location>
</feature>
<evidence type="ECO:0000259" key="1">
    <source>
        <dbReference type="PROSITE" id="PS51352"/>
    </source>
</evidence>
<dbReference type="AlphaFoldDB" id="A0A1I6UPW2"/>
<dbReference type="STRING" id="1176198.SAMN05444716_10669"/>
<keyword evidence="3" id="KW-1185">Reference proteome</keyword>
<organism evidence="2 3">
    <name type="scientific">Streptomyces harbinensis</name>
    <dbReference type="NCBI Taxonomy" id="1176198"/>
    <lineage>
        <taxon>Bacteria</taxon>
        <taxon>Bacillati</taxon>
        <taxon>Actinomycetota</taxon>
        <taxon>Actinomycetes</taxon>
        <taxon>Kitasatosporales</taxon>
        <taxon>Streptomycetaceae</taxon>
        <taxon>Streptomyces</taxon>
    </lineage>
</organism>
<dbReference type="Proteomes" id="UP000198873">
    <property type="component" value="Unassembled WGS sequence"/>
</dbReference>
<proteinExistence type="predicted"/>
<protein>
    <recommendedName>
        <fullName evidence="1">Thioredoxin domain-containing protein</fullName>
    </recommendedName>
</protein>
<evidence type="ECO:0000313" key="2">
    <source>
        <dbReference type="EMBL" id="SFT03470.1"/>
    </source>
</evidence>
<dbReference type="PROSITE" id="PS51352">
    <property type="entry name" value="THIOREDOXIN_2"/>
    <property type="match status" value="1"/>
</dbReference>
<name>A0A1I6UPW2_9ACTN</name>